<protein>
    <submittedName>
        <fullName evidence="1">Uncharacterized protein</fullName>
    </submittedName>
</protein>
<organism evidence="1 2">
    <name type="scientific">Caenorhabditis briggsae</name>
    <dbReference type="NCBI Taxonomy" id="6238"/>
    <lineage>
        <taxon>Eukaryota</taxon>
        <taxon>Metazoa</taxon>
        <taxon>Ecdysozoa</taxon>
        <taxon>Nematoda</taxon>
        <taxon>Chromadorea</taxon>
        <taxon>Rhabditida</taxon>
        <taxon>Rhabditina</taxon>
        <taxon>Rhabditomorpha</taxon>
        <taxon>Rhabditoidea</taxon>
        <taxon>Rhabditidae</taxon>
        <taxon>Peloderinae</taxon>
        <taxon>Caenorhabditis</taxon>
    </lineage>
</organism>
<dbReference type="EMBL" id="CP090893">
    <property type="protein sequence ID" value="ULT99341.1"/>
    <property type="molecule type" value="Genomic_DNA"/>
</dbReference>
<sequence length="88" mass="10239">MPVAEKIDTERYVIEKIAGNKIVKNTILYKIQYKLEPVLSNYQQFIKSIMSSEVQVDFYSAVLRKQAPKLWAARWGLVRIRGCTNFIS</sequence>
<accession>A0AAE9D9M6</accession>
<evidence type="ECO:0000313" key="2">
    <source>
        <dbReference type="Proteomes" id="UP000827892"/>
    </source>
</evidence>
<proteinExistence type="predicted"/>
<name>A0AAE9D9M6_CAEBR</name>
<dbReference type="Proteomes" id="UP000827892">
    <property type="component" value="Chromosome III"/>
</dbReference>
<gene>
    <name evidence="1" type="ORF">L3Y34_000589</name>
</gene>
<evidence type="ECO:0000313" key="1">
    <source>
        <dbReference type="EMBL" id="ULT99341.1"/>
    </source>
</evidence>
<reference evidence="1 2" key="1">
    <citation type="submission" date="2022-05" db="EMBL/GenBank/DDBJ databases">
        <title>Chromosome-level reference genomes for two strains of Caenorhabditis briggsae: an improved platform for comparative genomics.</title>
        <authorList>
            <person name="Stevens L."/>
            <person name="Andersen E.C."/>
        </authorList>
    </citation>
    <scope>NUCLEOTIDE SEQUENCE [LARGE SCALE GENOMIC DNA]</scope>
    <source>
        <strain evidence="1">QX1410_ONT</strain>
        <tissue evidence="1">Whole-organism</tissue>
    </source>
</reference>
<dbReference type="AlphaFoldDB" id="A0AAE9D9M6"/>